<dbReference type="RefSeq" id="WP_078920589.1">
    <property type="nucleotide sequence ID" value="NZ_FUYB01000001.1"/>
</dbReference>
<dbReference type="STRING" id="92487.SAMN02745130_00067"/>
<organism evidence="5 6">
    <name type="scientific">Thiothrix eikelboomii</name>
    <dbReference type="NCBI Taxonomy" id="92487"/>
    <lineage>
        <taxon>Bacteria</taxon>
        <taxon>Pseudomonadati</taxon>
        <taxon>Pseudomonadota</taxon>
        <taxon>Gammaproteobacteria</taxon>
        <taxon>Thiotrichales</taxon>
        <taxon>Thiotrichaceae</taxon>
        <taxon>Thiothrix</taxon>
    </lineage>
</organism>
<sequence length="265" mass="30059">MDSFDWVDHYLSELGAAASLEARFQLYGEYIKQLGFDGATYIFAPRIQYEIMPHLPGIFLYTESYPLDFLDHYRRDRLDRQDFTIRKVLNGETASMDWREHELSGELSAAEVSLIQLARENYGIRNAISIPTMLDARGAAGVSIISSKADGDFQQLKQEKMTRLVGITRLFHASNSLDSDWSLHFTLSVFKSLSATEMSILNYKATGKPLKNINDYLDVKYSYATNVVSTLLKKLGNTNSDQLMYLFGLLNSLNNLPPKKPPESM</sequence>
<keyword evidence="3" id="KW-0804">Transcription</keyword>
<dbReference type="InterPro" id="IPR005143">
    <property type="entry name" value="TF_LuxR_autoind-bd_dom"/>
</dbReference>
<evidence type="ECO:0000313" key="6">
    <source>
        <dbReference type="Proteomes" id="UP000190460"/>
    </source>
</evidence>
<dbReference type="InterPro" id="IPR016032">
    <property type="entry name" value="Sig_transdc_resp-reg_C-effctor"/>
</dbReference>
<dbReference type="EMBL" id="FUYB01000001">
    <property type="protein sequence ID" value="SKA67611.1"/>
    <property type="molecule type" value="Genomic_DNA"/>
</dbReference>
<keyword evidence="6" id="KW-1185">Reference proteome</keyword>
<name>A0A1T4VSX8_9GAMM</name>
<protein>
    <submittedName>
        <fullName evidence="5">Autoinducer binding domain-containing protein</fullName>
    </submittedName>
</protein>
<dbReference type="Gene3D" id="3.30.450.80">
    <property type="entry name" value="Transcription factor LuxR-like, autoinducer-binding domain"/>
    <property type="match status" value="1"/>
</dbReference>
<proteinExistence type="predicted"/>
<dbReference type="SUPFAM" id="SSF46894">
    <property type="entry name" value="C-terminal effector domain of the bipartite response regulators"/>
    <property type="match status" value="1"/>
</dbReference>
<dbReference type="InterPro" id="IPR036693">
    <property type="entry name" value="TF_LuxR_autoind-bd_dom_sf"/>
</dbReference>
<keyword evidence="2" id="KW-0238">DNA-binding</keyword>
<dbReference type="GO" id="GO:0006355">
    <property type="term" value="P:regulation of DNA-templated transcription"/>
    <property type="evidence" value="ECO:0007669"/>
    <property type="project" value="InterPro"/>
</dbReference>
<dbReference type="GO" id="GO:0003677">
    <property type="term" value="F:DNA binding"/>
    <property type="evidence" value="ECO:0007669"/>
    <property type="project" value="UniProtKB-KW"/>
</dbReference>
<dbReference type="Pfam" id="PF03472">
    <property type="entry name" value="Autoind_bind"/>
    <property type="match status" value="1"/>
</dbReference>
<evidence type="ECO:0000256" key="3">
    <source>
        <dbReference type="ARBA" id="ARBA00023163"/>
    </source>
</evidence>
<evidence type="ECO:0000256" key="1">
    <source>
        <dbReference type="ARBA" id="ARBA00023015"/>
    </source>
</evidence>
<evidence type="ECO:0000259" key="4">
    <source>
        <dbReference type="Pfam" id="PF03472"/>
    </source>
</evidence>
<keyword evidence="1" id="KW-0805">Transcription regulation</keyword>
<feature type="domain" description="Transcription factor LuxR-like autoinducer-binding" evidence="4">
    <location>
        <begin position="21"/>
        <end position="173"/>
    </location>
</feature>
<dbReference type="Proteomes" id="UP000190460">
    <property type="component" value="Unassembled WGS sequence"/>
</dbReference>
<reference evidence="6" key="1">
    <citation type="submission" date="2017-02" db="EMBL/GenBank/DDBJ databases">
        <authorList>
            <person name="Varghese N."/>
            <person name="Submissions S."/>
        </authorList>
    </citation>
    <scope>NUCLEOTIDE SEQUENCE [LARGE SCALE GENOMIC DNA]</scope>
    <source>
        <strain evidence="6">ATCC 49788</strain>
    </source>
</reference>
<dbReference type="AlphaFoldDB" id="A0A1T4VSX8"/>
<gene>
    <name evidence="5" type="ORF">SAMN02745130_00067</name>
</gene>
<evidence type="ECO:0000256" key="2">
    <source>
        <dbReference type="ARBA" id="ARBA00023125"/>
    </source>
</evidence>
<evidence type="ECO:0000313" key="5">
    <source>
        <dbReference type="EMBL" id="SKA67611.1"/>
    </source>
</evidence>
<dbReference type="OrthoDB" id="6291706at2"/>
<dbReference type="SUPFAM" id="SSF75516">
    <property type="entry name" value="Pheromone-binding domain of LuxR-like quorum-sensing transcription factors"/>
    <property type="match status" value="1"/>
</dbReference>
<accession>A0A1T4VSX8</accession>